<evidence type="ECO:0000313" key="1">
    <source>
        <dbReference type="EMBL" id="PRY56430.1"/>
    </source>
</evidence>
<dbReference type="AlphaFoldDB" id="A0A2T0UER6"/>
<accession>A0A2T0UER6</accession>
<evidence type="ECO:0000313" key="2">
    <source>
        <dbReference type="Proteomes" id="UP000238176"/>
    </source>
</evidence>
<proteinExistence type="predicted"/>
<comment type="caution">
    <text evidence="1">The sequence shown here is derived from an EMBL/GenBank/DDBJ whole genome shotgun (WGS) entry which is preliminary data.</text>
</comment>
<keyword evidence="2" id="KW-1185">Reference proteome</keyword>
<reference evidence="1 2" key="1">
    <citation type="submission" date="2018-03" db="EMBL/GenBank/DDBJ databases">
        <title>Genomic Encyclopedia of Type Strains, Phase III (KMG-III): the genomes of soil and plant-associated and newly described type strains.</title>
        <authorList>
            <person name="Whitman W."/>
        </authorList>
    </citation>
    <scope>NUCLEOTIDE SEQUENCE [LARGE SCALE GENOMIC DNA]</scope>
    <source>
        <strain evidence="1 2">CGMCC 4.7067</strain>
    </source>
</reference>
<sequence length="167" mass="17693">MTLPWTAGKLLTSTDFTSRQPIVVFKNGKQSFSSTVSDQTDADFLIPLPQTGATYVVNVVYGATGATAADIALAWTSTGDPTIVRTMQAVDTSSTNVNDTLAICRELSLGGWGVGTTPSQPGVVSETLTVTTGTDPATLQLVWHQVNSNSVWTTIHDYGWAIAQRIA</sequence>
<name>A0A2T0UER6_9ACTN</name>
<dbReference type="EMBL" id="PVTJ01000009">
    <property type="protein sequence ID" value="PRY56430.1"/>
    <property type="molecule type" value="Genomic_DNA"/>
</dbReference>
<dbReference type="Proteomes" id="UP000238176">
    <property type="component" value="Unassembled WGS sequence"/>
</dbReference>
<organism evidence="1 2">
    <name type="scientific">Glycomyces artemisiae</name>
    <dbReference type="NCBI Taxonomy" id="1076443"/>
    <lineage>
        <taxon>Bacteria</taxon>
        <taxon>Bacillati</taxon>
        <taxon>Actinomycetota</taxon>
        <taxon>Actinomycetes</taxon>
        <taxon>Glycomycetales</taxon>
        <taxon>Glycomycetaceae</taxon>
        <taxon>Glycomyces</taxon>
    </lineage>
</organism>
<gene>
    <name evidence="1" type="ORF">B0I28_10979</name>
</gene>
<dbReference type="RefSeq" id="WP_106365858.1">
    <property type="nucleotide sequence ID" value="NZ_PVTJ01000009.1"/>
</dbReference>
<protein>
    <submittedName>
        <fullName evidence="1">Uncharacterized protein</fullName>
    </submittedName>
</protein>